<dbReference type="GO" id="GO:0016787">
    <property type="term" value="F:hydrolase activity"/>
    <property type="evidence" value="ECO:0007669"/>
    <property type="project" value="UniProtKB-KW"/>
</dbReference>
<evidence type="ECO:0000256" key="4">
    <source>
        <dbReference type="ARBA" id="ARBA00022806"/>
    </source>
</evidence>
<feature type="compositionally biased region" description="Low complexity" evidence="7">
    <location>
        <begin position="610"/>
        <end position="620"/>
    </location>
</feature>
<dbReference type="OrthoDB" id="6513042at2759"/>
<feature type="region of interest" description="Disordered" evidence="7">
    <location>
        <begin position="1522"/>
        <end position="1645"/>
    </location>
</feature>
<dbReference type="CDD" id="cd18042">
    <property type="entry name" value="DEXXQc_SETX"/>
    <property type="match status" value="1"/>
</dbReference>
<evidence type="ECO:0000256" key="7">
    <source>
        <dbReference type="SAM" id="MobiDB-lite"/>
    </source>
</evidence>
<organism evidence="9 10">
    <name type="scientific">Sphagnurus paluster</name>
    <dbReference type="NCBI Taxonomy" id="117069"/>
    <lineage>
        <taxon>Eukaryota</taxon>
        <taxon>Fungi</taxon>
        <taxon>Dikarya</taxon>
        <taxon>Basidiomycota</taxon>
        <taxon>Agaricomycotina</taxon>
        <taxon>Agaricomycetes</taxon>
        <taxon>Agaricomycetidae</taxon>
        <taxon>Agaricales</taxon>
        <taxon>Tricholomatineae</taxon>
        <taxon>Lyophyllaceae</taxon>
        <taxon>Sphagnurus</taxon>
    </lineage>
</organism>
<dbReference type="InterPro" id="IPR047187">
    <property type="entry name" value="SF1_C_Upf1"/>
</dbReference>
<reference evidence="9" key="1">
    <citation type="submission" date="2021-02" db="EMBL/GenBank/DDBJ databases">
        <authorList>
            <person name="Nieuwenhuis M."/>
            <person name="Van De Peppel L.J.J."/>
        </authorList>
    </citation>
    <scope>NUCLEOTIDE SEQUENCE</scope>
    <source>
        <strain evidence="9">D49</strain>
    </source>
</reference>
<evidence type="ECO:0000256" key="5">
    <source>
        <dbReference type="ARBA" id="ARBA00022840"/>
    </source>
</evidence>
<feature type="compositionally biased region" description="Pro residues" evidence="7">
    <location>
        <begin position="566"/>
        <end position="582"/>
    </location>
</feature>
<feature type="domain" description="AAA+ ATPase" evidence="8">
    <location>
        <begin position="969"/>
        <end position="1203"/>
    </location>
</feature>
<keyword evidence="5" id="KW-0067">ATP-binding</keyword>
<dbReference type="FunFam" id="3.40.50.300:FF:000326">
    <property type="entry name" value="P-loop containing nucleoside triphosphate hydrolase"/>
    <property type="match status" value="1"/>
</dbReference>
<dbReference type="InterPro" id="IPR041679">
    <property type="entry name" value="DNA2/NAM7-like_C"/>
</dbReference>
<feature type="compositionally biased region" description="Polar residues" evidence="7">
    <location>
        <begin position="1527"/>
        <end position="1543"/>
    </location>
</feature>
<evidence type="ECO:0000259" key="8">
    <source>
        <dbReference type="SMART" id="SM00382"/>
    </source>
</evidence>
<dbReference type="GO" id="GO:0006369">
    <property type="term" value="P:termination of RNA polymerase II transcription"/>
    <property type="evidence" value="ECO:0007669"/>
    <property type="project" value="TreeGrafter"/>
</dbReference>
<dbReference type="InterPro" id="IPR041677">
    <property type="entry name" value="DNA2/NAM7_AAA_11"/>
</dbReference>
<dbReference type="GO" id="GO:0004386">
    <property type="term" value="F:helicase activity"/>
    <property type="evidence" value="ECO:0007669"/>
    <property type="project" value="UniProtKB-KW"/>
</dbReference>
<dbReference type="GO" id="GO:0001147">
    <property type="term" value="F:transcription termination site sequence-specific DNA binding"/>
    <property type="evidence" value="ECO:0007669"/>
    <property type="project" value="TreeGrafter"/>
</dbReference>
<gene>
    <name evidence="9" type="ORF">H0H81_002866</name>
</gene>
<evidence type="ECO:0000256" key="6">
    <source>
        <dbReference type="SAM" id="Coils"/>
    </source>
</evidence>
<feature type="coiled-coil region" evidence="6">
    <location>
        <begin position="1094"/>
        <end position="1163"/>
    </location>
</feature>
<dbReference type="CDD" id="cd18808">
    <property type="entry name" value="SF1_C_Upf1"/>
    <property type="match status" value="1"/>
</dbReference>
<dbReference type="PANTHER" id="PTHR10887:SF495">
    <property type="entry name" value="HELICASE SENATAXIN ISOFORM X1-RELATED"/>
    <property type="match status" value="1"/>
</dbReference>
<dbReference type="PANTHER" id="PTHR10887">
    <property type="entry name" value="DNA2/NAM7 HELICASE FAMILY"/>
    <property type="match status" value="1"/>
</dbReference>
<comment type="caution">
    <text evidence="9">The sequence shown here is derived from an EMBL/GenBank/DDBJ whole genome shotgun (WGS) entry which is preliminary data.</text>
</comment>
<dbReference type="Pfam" id="PF13086">
    <property type="entry name" value="AAA_11"/>
    <property type="match status" value="1"/>
</dbReference>
<evidence type="ECO:0000256" key="3">
    <source>
        <dbReference type="ARBA" id="ARBA00022801"/>
    </source>
</evidence>
<evidence type="ECO:0000256" key="2">
    <source>
        <dbReference type="ARBA" id="ARBA00022741"/>
    </source>
</evidence>
<protein>
    <recommendedName>
        <fullName evidence="8">AAA+ ATPase domain-containing protein</fullName>
    </recommendedName>
</protein>
<dbReference type="GO" id="GO:0005694">
    <property type="term" value="C:chromosome"/>
    <property type="evidence" value="ECO:0007669"/>
    <property type="project" value="UniProtKB-ARBA"/>
</dbReference>
<keyword evidence="2" id="KW-0547">Nucleotide-binding</keyword>
<name>A0A9P7GQW7_9AGAR</name>
<keyword evidence="10" id="KW-1185">Reference proteome</keyword>
<dbReference type="GO" id="GO:0005524">
    <property type="term" value="F:ATP binding"/>
    <property type="evidence" value="ECO:0007669"/>
    <property type="project" value="UniProtKB-KW"/>
</dbReference>
<dbReference type="InterPro" id="IPR024481">
    <property type="entry name" value="Helicase_Sen1_N"/>
</dbReference>
<dbReference type="Pfam" id="PF23576">
    <property type="entry name" value="SEN1_barrel"/>
    <property type="match status" value="1"/>
</dbReference>
<dbReference type="InterPro" id="IPR027417">
    <property type="entry name" value="P-loop_NTPase"/>
</dbReference>
<comment type="similarity">
    <text evidence="1">Belongs to the DNA2/NAM7 helicase family.</text>
</comment>
<keyword evidence="6" id="KW-0175">Coiled coil</keyword>
<dbReference type="InterPro" id="IPR056474">
    <property type="entry name" value="SEN1_barrel"/>
</dbReference>
<dbReference type="InterPro" id="IPR045055">
    <property type="entry name" value="DNA2/NAM7-like"/>
</dbReference>
<dbReference type="Pfam" id="PF13087">
    <property type="entry name" value="AAA_12"/>
    <property type="match status" value="1"/>
</dbReference>
<dbReference type="SMART" id="SM00382">
    <property type="entry name" value="AAA"/>
    <property type="match status" value="1"/>
</dbReference>
<evidence type="ECO:0000313" key="10">
    <source>
        <dbReference type="Proteomes" id="UP000717328"/>
    </source>
</evidence>
<dbReference type="InterPro" id="IPR003593">
    <property type="entry name" value="AAA+_ATPase"/>
</dbReference>
<evidence type="ECO:0000313" key="9">
    <source>
        <dbReference type="EMBL" id="KAG5652968.1"/>
    </source>
</evidence>
<dbReference type="Gene3D" id="3.40.50.300">
    <property type="entry name" value="P-loop containing nucleotide triphosphate hydrolases"/>
    <property type="match status" value="2"/>
</dbReference>
<dbReference type="SUPFAM" id="SSF52540">
    <property type="entry name" value="P-loop containing nucleoside triphosphate hydrolases"/>
    <property type="match status" value="1"/>
</dbReference>
<keyword evidence="4" id="KW-0347">Helicase</keyword>
<feature type="compositionally biased region" description="Polar residues" evidence="7">
    <location>
        <begin position="1558"/>
        <end position="1573"/>
    </location>
</feature>
<feature type="region of interest" description="Disordered" evidence="7">
    <location>
        <begin position="565"/>
        <end position="704"/>
    </location>
</feature>
<dbReference type="EMBL" id="JABCKI010000084">
    <property type="protein sequence ID" value="KAG5652968.1"/>
    <property type="molecule type" value="Genomic_DNA"/>
</dbReference>
<dbReference type="Pfam" id="PF12726">
    <property type="entry name" value="SEN1_N"/>
    <property type="match status" value="1"/>
</dbReference>
<dbReference type="GO" id="GO:0016604">
    <property type="term" value="C:nuclear body"/>
    <property type="evidence" value="ECO:0007669"/>
    <property type="project" value="TreeGrafter"/>
</dbReference>
<sequence length="1645" mass="183340">MKDTLWVGEEPEFAQLVFDSIKDNNSFTELLKSIDSSAERPWFISWFSEFLKSIHKLPIFGEILAKMTDFLCEEIQHSRFDVARPMIMSAAMHDPRQREAFCHVLDIHGDTFLNVAFARLYDTEQWKATRDSARLLIKATLDYDVEEVLATIMRLTKLLAQTQIPNGQVSKATANLRTLSIRNSSWKKLYSSVQPNDPNGISDLINLVAATCHVDNVNPKHFSAVFTLPLPDGTQPPEIALKEVNRSLGLFRDGFMAAMTSYADFNTSTAALDLLRRPGVVTDLMKIMLSPVEDLQLAAQVLVGLAFDVDARQECLRALLENVPSEAINGVLDFLTTFKEYAPVMPEACSLSKSLVRCLTDILDVLCATPNGLLHSERFLSPKDDKGPAANLMNLWKLMIRSLTVICKRTPVWAPYFDNQEMTVWMRDALIFGRDLLATWRVIERAANSREPDAPSNHHSNKLSKTGKEMASGLQEVLFELTRWLRLTDEELLHQSFSLITALLGCFRDTGIIPGEDTMARLRKLIESTRKNDDPSRINHRLDPTRVVILEAALDDFEDVVEIVSPPKPAPKPAQVMAPPPAKVESAPPAERRFIMTGSKSKTKPVPTTSARSSSSSLKSQYFTDRDQQKLQADAPMPTFKKSSKPIIPVKPVAGPSHGSISGLKFEGHAAPAPEESSTSESDSDSETDVQPGGLARLSMIQRSPKIKKPVERRRIMTLDIPVQKSAIQERLARRDETRNARIRLNPDISGLHKALLSWDYEHAGPQPPGEKQQYSKVPNSFGSHDDYRKIIEPLLLLDLWAQIGQAKEEAQETYDIKVTARQFSDCWLDIDVSFEGSTKKEWYLSDTDLILLRHPGTQKCIMAKTTSYKSIPHGPQQGTQASLRCYSKNDPGLHINTVWKLRKIMNLTTVQREYASLVSVPYYDQFATILQPRLPPLPEIKEKDIQETMATYGINEPQAKAILSAMRSQGFVLIQGPPGTGKTSTICSLVAASLSSSKPTVIVGGRGPGPAAQPPPKILLCAPSNAAIDEIAARIHTGNFGPKRAGAIKVVRIGAKNTLNANVQEICLDNLVEEKVANDEAKTGKPTDSSTEISSLQREIESLKQLKMQKEQEKENIHDNGTRRQTLIDEISQLRARQTGLVRELNRRRDQNKSKMRDLDAKRRTFKLEVLQEANVICTTLSGAALELLGRFEFEMVIVDEAAQCVELSSLIPFKYQSKRCVMVGDPQQLPPTVISQEVIPFHSIVPVIVSFFIKACRFDYNESLFVRLQKHRPEAVHLLSIQYRMHPEISVLPSRVFYQGRLQDGPGMALKTQQPWQTNPKFGTYRFYNVFRGIEESNNRSSLKNIAECQVAVALYARLVREYSSIDFSYRVGIVSMYRAQIVELRRQFEQRFGSQILDTVDFNTVDGFQGQEKDIIILSCVRSGPGLQSIGFLSDYRRMNVALTRAKSSLFILGNAPTLERSDNTWRDIVVDARARSSLLNTEPSFFTTAASATVPPPTPTPIKKSLKAVEPTPIPADLFIPRNLQSNPPNMSAGSSKAPQPNLEVLSSDVAASPQGQPTFIPDSNQEIQPTTVPPPALPGPQRRKRPVEALGPSDPADPQGSKPRPPPPKRQKQAPSIFIPKANKRPPDGGSGGAPNKRRF</sequence>
<accession>A0A9P7GQW7</accession>
<proteinExistence type="inferred from homology"/>
<reference evidence="9" key="2">
    <citation type="submission" date="2021-10" db="EMBL/GenBank/DDBJ databases">
        <title>Phylogenomics reveals ancestral predisposition of the termite-cultivated fungus Termitomyces towards a domesticated lifestyle.</title>
        <authorList>
            <person name="Auxier B."/>
            <person name="Grum-Grzhimaylo A."/>
            <person name="Cardenas M.E."/>
            <person name="Lodge J.D."/>
            <person name="Laessoe T."/>
            <person name="Pedersen O."/>
            <person name="Smith M.E."/>
            <person name="Kuyper T.W."/>
            <person name="Franco-Molano E.A."/>
            <person name="Baroni T.J."/>
            <person name="Aanen D.K."/>
        </authorList>
    </citation>
    <scope>NUCLEOTIDE SEQUENCE</scope>
    <source>
        <strain evidence="9">D49</strain>
    </source>
</reference>
<dbReference type="Proteomes" id="UP000717328">
    <property type="component" value="Unassembled WGS sequence"/>
</dbReference>
<evidence type="ECO:0000256" key="1">
    <source>
        <dbReference type="ARBA" id="ARBA00007913"/>
    </source>
</evidence>
<keyword evidence="3" id="KW-0378">Hydrolase</keyword>